<comment type="subcellular location">
    <subcellularLocation>
        <location evidence="1">Cytoplasm</location>
    </subcellularLocation>
</comment>
<dbReference type="CDD" id="cd01200">
    <property type="entry name" value="WHEPGMRS_RNA"/>
    <property type="match status" value="1"/>
</dbReference>
<dbReference type="InterPro" id="IPR009080">
    <property type="entry name" value="tRNAsynth_Ia_anticodon-bd"/>
</dbReference>
<keyword evidence="15" id="KW-0175">Coiled coil</keyword>
<organism evidence="18 19">
    <name type="scientific">Daphnia galeata</name>
    <dbReference type="NCBI Taxonomy" id="27404"/>
    <lineage>
        <taxon>Eukaryota</taxon>
        <taxon>Metazoa</taxon>
        <taxon>Ecdysozoa</taxon>
        <taxon>Arthropoda</taxon>
        <taxon>Crustacea</taxon>
        <taxon>Branchiopoda</taxon>
        <taxon>Diplostraca</taxon>
        <taxon>Cladocera</taxon>
        <taxon>Anomopoda</taxon>
        <taxon>Daphniidae</taxon>
        <taxon>Daphnia</taxon>
    </lineage>
</organism>
<dbReference type="Gene3D" id="3.40.50.620">
    <property type="entry name" value="HUPs"/>
    <property type="match status" value="1"/>
</dbReference>
<dbReference type="HAMAP" id="MF_00098">
    <property type="entry name" value="Met_tRNA_synth_type1"/>
    <property type="match status" value="1"/>
</dbReference>
<reference evidence="18" key="1">
    <citation type="submission" date="2021-11" db="EMBL/GenBank/DDBJ databases">
        <authorList>
            <person name="Schell T."/>
        </authorList>
    </citation>
    <scope>NUCLEOTIDE SEQUENCE</scope>
    <source>
        <strain evidence="18">M5</strain>
    </source>
</reference>
<dbReference type="Pfam" id="PF14497">
    <property type="entry name" value="GST_C_3"/>
    <property type="match status" value="1"/>
</dbReference>
<dbReference type="SMART" id="SM00991">
    <property type="entry name" value="WHEP-TRS"/>
    <property type="match status" value="2"/>
</dbReference>
<dbReference type="CDD" id="cd00814">
    <property type="entry name" value="MetRS_core"/>
    <property type="match status" value="1"/>
</dbReference>
<protein>
    <recommendedName>
        <fullName evidence="4">Methionine--tRNA ligase, cytoplasmic</fullName>
        <ecNumber evidence="3">6.1.1.10</ecNumber>
    </recommendedName>
    <alternativeName>
        <fullName evidence="12">Methionyl-tRNA synthetase</fullName>
    </alternativeName>
</protein>
<comment type="caution">
    <text evidence="18">The sequence shown here is derived from an EMBL/GenBank/DDBJ whole genome shotgun (WGS) entry which is preliminary data.</text>
</comment>
<dbReference type="GO" id="GO:0003723">
    <property type="term" value="F:RNA binding"/>
    <property type="evidence" value="ECO:0007669"/>
    <property type="project" value="UniProtKB-KW"/>
</dbReference>
<feature type="region of interest" description="Disordered" evidence="16">
    <location>
        <begin position="844"/>
        <end position="867"/>
    </location>
</feature>
<dbReference type="CDD" id="cd00939">
    <property type="entry name" value="MetRS_RNA"/>
    <property type="match status" value="1"/>
</dbReference>
<feature type="domain" description="WHEP-TRS" evidence="17">
    <location>
        <begin position="866"/>
        <end position="922"/>
    </location>
</feature>
<keyword evidence="10 14" id="KW-0648">Protein biosynthesis</keyword>
<dbReference type="InterPro" id="IPR033911">
    <property type="entry name" value="MetRS_core"/>
</dbReference>
<evidence type="ECO:0000256" key="3">
    <source>
        <dbReference type="ARBA" id="ARBA00012838"/>
    </source>
</evidence>
<dbReference type="SUPFAM" id="SSF47616">
    <property type="entry name" value="GST C-terminal domain-like"/>
    <property type="match status" value="1"/>
</dbReference>
<accession>A0A8J2RRE4</accession>
<dbReference type="NCBIfam" id="NF001100">
    <property type="entry name" value="PRK00133.1"/>
    <property type="match status" value="1"/>
</dbReference>
<evidence type="ECO:0000256" key="5">
    <source>
        <dbReference type="ARBA" id="ARBA00022490"/>
    </source>
</evidence>
<dbReference type="FunFam" id="2.20.28.20:FF:000001">
    <property type="entry name" value="Methionine--tRNA ligase"/>
    <property type="match status" value="1"/>
</dbReference>
<evidence type="ECO:0000313" key="18">
    <source>
        <dbReference type="EMBL" id="CAH0109293.1"/>
    </source>
</evidence>
<dbReference type="InterPro" id="IPR000738">
    <property type="entry name" value="WHEP-TRS_dom"/>
</dbReference>
<keyword evidence="5" id="KW-0963">Cytoplasm</keyword>
<evidence type="ECO:0000256" key="14">
    <source>
        <dbReference type="RuleBase" id="RU363039"/>
    </source>
</evidence>
<dbReference type="SUPFAM" id="SSF47323">
    <property type="entry name" value="Anticodon-binding domain of a subclass of class I aminoacyl-tRNA synthetases"/>
    <property type="match status" value="1"/>
</dbReference>
<dbReference type="Gene3D" id="2.20.28.20">
    <property type="entry name" value="Methionyl-tRNA synthetase, Zn-domain"/>
    <property type="match status" value="1"/>
</dbReference>
<feature type="coiled-coil region" evidence="15">
    <location>
        <begin position="796"/>
        <end position="843"/>
    </location>
</feature>
<dbReference type="PROSITE" id="PS51185">
    <property type="entry name" value="WHEP_TRS_2"/>
    <property type="match status" value="2"/>
</dbReference>
<feature type="domain" description="WHEP-TRS" evidence="17">
    <location>
        <begin position="795"/>
        <end position="851"/>
    </location>
</feature>
<dbReference type="InterPro" id="IPR009068">
    <property type="entry name" value="uS15_NS1_RNA-bd_sf"/>
</dbReference>
<evidence type="ECO:0000256" key="16">
    <source>
        <dbReference type="SAM" id="MobiDB-lite"/>
    </source>
</evidence>
<evidence type="ECO:0000313" key="19">
    <source>
        <dbReference type="Proteomes" id="UP000789390"/>
    </source>
</evidence>
<dbReference type="PANTHER" id="PTHR45765">
    <property type="entry name" value="METHIONINE--TRNA LIGASE"/>
    <property type="match status" value="1"/>
</dbReference>
<evidence type="ECO:0000256" key="8">
    <source>
        <dbReference type="ARBA" id="ARBA00022840"/>
    </source>
</evidence>
<dbReference type="InterPro" id="IPR014758">
    <property type="entry name" value="Met-tRNA_synth"/>
</dbReference>
<keyword evidence="9" id="KW-0694">RNA-binding</keyword>
<dbReference type="InterPro" id="IPR001412">
    <property type="entry name" value="aa-tRNA-synth_I_CS"/>
</dbReference>
<dbReference type="CDD" id="cd07957">
    <property type="entry name" value="Anticodon_Ia_Met"/>
    <property type="match status" value="1"/>
</dbReference>
<dbReference type="PRINTS" id="PR01041">
    <property type="entry name" value="TRNASYNTHMET"/>
</dbReference>
<evidence type="ECO:0000256" key="13">
    <source>
        <dbReference type="ARBA" id="ARBA00047364"/>
    </source>
</evidence>
<dbReference type="AlphaFoldDB" id="A0A8J2RRE4"/>
<evidence type="ECO:0000256" key="7">
    <source>
        <dbReference type="ARBA" id="ARBA00022741"/>
    </source>
</evidence>
<feature type="compositionally biased region" description="Polar residues" evidence="16">
    <location>
        <begin position="858"/>
        <end position="867"/>
    </location>
</feature>
<evidence type="ECO:0000256" key="10">
    <source>
        <dbReference type="ARBA" id="ARBA00022917"/>
    </source>
</evidence>
<name>A0A8J2RRE4_9CRUS</name>
<dbReference type="EMBL" id="CAKKLH010000292">
    <property type="protein sequence ID" value="CAH0109293.1"/>
    <property type="molecule type" value="Genomic_DNA"/>
</dbReference>
<feature type="region of interest" description="Disordered" evidence="16">
    <location>
        <begin position="911"/>
        <end position="934"/>
    </location>
</feature>
<dbReference type="InterPro" id="IPR029038">
    <property type="entry name" value="MetRS_Zn"/>
</dbReference>
<evidence type="ECO:0000256" key="2">
    <source>
        <dbReference type="ARBA" id="ARBA00005594"/>
    </source>
</evidence>
<dbReference type="InterPro" id="IPR036282">
    <property type="entry name" value="Glutathione-S-Trfase_C_sf"/>
</dbReference>
<evidence type="ECO:0000256" key="6">
    <source>
        <dbReference type="ARBA" id="ARBA00022598"/>
    </source>
</evidence>
<dbReference type="Pfam" id="PF09334">
    <property type="entry name" value="tRNA-synt_1g"/>
    <property type="match status" value="1"/>
</dbReference>
<keyword evidence="6 14" id="KW-0436">Ligase</keyword>
<gene>
    <name evidence="18" type="ORF">DGAL_LOCUS12767</name>
</gene>
<dbReference type="SUPFAM" id="SSF52374">
    <property type="entry name" value="Nucleotidylyl transferase"/>
    <property type="match status" value="1"/>
</dbReference>
<proteinExistence type="inferred from homology"/>
<dbReference type="PANTHER" id="PTHR45765:SF1">
    <property type="entry name" value="METHIONINE--TRNA LIGASE, CYTOPLASMIC"/>
    <property type="match status" value="1"/>
</dbReference>
<dbReference type="InterPro" id="IPR023458">
    <property type="entry name" value="Met-tRNA_ligase_1"/>
</dbReference>
<comment type="similarity">
    <text evidence="2 14">Belongs to the class-I aminoacyl-tRNA synthetase family.</text>
</comment>
<dbReference type="Gene3D" id="1.20.1050.10">
    <property type="match status" value="1"/>
</dbReference>
<evidence type="ECO:0000256" key="1">
    <source>
        <dbReference type="ARBA" id="ARBA00004496"/>
    </source>
</evidence>
<dbReference type="Gene3D" id="1.10.287.10">
    <property type="entry name" value="S15/NS1, RNA-binding"/>
    <property type="match status" value="2"/>
</dbReference>
<dbReference type="GO" id="GO:0005829">
    <property type="term" value="C:cytosol"/>
    <property type="evidence" value="ECO:0007669"/>
    <property type="project" value="TreeGrafter"/>
</dbReference>
<keyword evidence="11 14" id="KW-0030">Aminoacyl-tRNA synthetase</keyword>
<evidence type="ECO:0000256" key="11">
    <source>
        <dbReference type="ARBA" id="ARBA00023146"/>
    </source>
</evidence>
<keyword evidence="7 14" id="KW-0547">Nucleotide-binding</keyword>
<dbReference type="Proteomes" id="UP000789390">
    <property type="component" value="Unassembled WGS sequence"/>
</dbReference>
<dbReference type="Pfam" id="PF00458">
    <property type="entry name" value="WHEP-TRS"/>
    <property type="match status" value="2"/>
</dbReference>
<dbReference type="InterPro" id="IPR041872">
    <property type="entry name" value="Anticodon_Met"/>
</dbReference>
<evidence type="ECO:0000256" key="9">
    <source>
        <dbReference type="ARBA" id="ARBA00022884"/>
    </source>
</evidence>
<keyword evidence="19" id="KW-1185">Reference proteome</keyword>
<evidence type="ECO:0000256" key="15">
    <source>
        <dbReference type="SAM" id="Coils"/>
    </source>
</evidence>
<dbReference type="GO" id="GO:0006431">
    <property type="term" value="P:methionyl-tRNA aminoacylation"/>
    <property type="evidence" value="ECO:0007669"/>
    <property type="project" value="InterPro"/>
</dbReference>
<dbReference type="OrthoDB" id="5844513at2759"/>
<dbReference type="SUPFAM" id="SSF57770">
    <property type="entry name" value="Methionyl-tRNA synthetase (MetRS), Zn-domain"/>
    <property type="match status" value="1"/>
</dbReference>
<dbReference type="SUPFAM" id="SSF47060">
    <property type="entry name" value="S15/NS1 RNA-binding domain"/>
    <property type="match status" value="2"/>
</dbReference>
<dbReference type="InterPro" id="IPR015413">
    <property type="entry name" value="Methionyl/Leucyl_tRNA_Synth"/>
</dbReference>
<dbReference type="GO" id="GO:0004825">
    <property type="term" value="F:methionine-tRNA ligase activity"/>
    <property type="evidence" value="ECO:0007669"/>
    <property type="project" value="UniProtKB-EC"/>
</dbReference>
<dbReference type="GO" id="GO:0017101">
    <property type="term" value="C:aminoacyl-tRNA synthetase multienzyme complex"/>
    <property type="evidence" value="ECO:0007669"/>
    <property type="project" value="UniProtKB-ARBA"/>
</dbReference>
<keyword evidence="8 14" id="KW-0067">ATP-binding</keyword>
<evidence type="ECO:0000256" key="4">
    <source>
        <dbReference type="ARBA" id="ARBA00018335"/>
    </source>
</evidence>
<dbReference type="NCBIfam" id="TIGR00398">
    <property type="entry name" value="metG"/>
    <property type="match status" value="1"/>
</dbReference>
<dbReference type="FunFam" id="1.10.287.10:FF:000020">
    <property type="entry name" value="Methionine--tRNA ligase, cytoplasmic"/>
    <property type="match status" value="1"/>
</dbReference>
<dbReference type="InterPro" id="IPR014729">
    <property type="entry name" value="Rossmann-like_a/b/a_fold"/>
</dbReference>
<dbReference type="Gene3D" id="3.40.30.10">
    <property type="entry name" value="Glutaredoxin"/>
    <property type="match status" value="1"/>
</dbReference>
<comment type="catalytic activity">
    <reaction evidence="13">
        <text>tRNA(Met) + L-methionine + ATP = L-methionyl-tRNA(Met) + AMP + diphosphate</text>
        <dbReference type="Rhea" id="RHEA:13481"/>
        <dbReference type="Rhea" id="RHEA-COMP:9667"/>
        <dbReference type="Rhea" id="RHEA-COMP:9698"/>
        <dbReference type="ChEBI" id="CHEBI:30616"/>
        <dbReference type="ChEBI" id="CHEBI:33019"/>
        <dbReference type="ChEBI" id="CHEBI:57844"/>
        <dbReference type="ChEBI" id="CHEBI:78442"/>
        <dbReference type="ChEBI" id="CHEBI:78530"/>
        <dbReference type="ChEBI" id="CHEBI:456215"/>
        <dbReference type="EC" id="6.1.1.10"/>
    </reaction>
</comment>
<sequence length="934" mass="104721">MKLITRSNNLSGLKVLLAAEHLGIPIELEVTPSSEKTVLIVNEDCQLFSSNASVWYLFSLAGHKKINSPQDKWLDWESTILQPEIQALLTKQPHQLVSVLEHLEKSTRNKFLIGNSLSAADVVVFSSLIEIANGKLMDNLPNLTKWYKQMYTSVQFKAAAFKMDFKIKETHTDEPIEEEEVAIGQEEIEEAVKHWTLGNIPKPKSIIHPVLPVEGERNILITSALPYVNNFPHLGNIIGCVLSADVFARYCRLRNYNTLYICGTDEYGTATETKALEEGLTPQQICDKYFKLHDEVYKWFDISFDHFGRTTTANQTKIAQDIFLKLHRNNYLTEDTMEQLLCEHCKIFLADRFVEGTCPLCGYEDARGDQCDKCGKLVNAVELKLPRCKMCRNTPVTKTSKHLFLNLPQIEDKLTSWMDSVTTGWTHNARVIANSWIKEGLKPRCITRDLKWGTPVPLEGYTDKVFYVWFDAPIGYLSITACYTEEWERWWKNREQVVHYEFMAKDNVPFHSVVFPSSQLGTHDPYTLVNHLIATEYLNYEDGKFSKSRGVGVFGNNAQETGIPADVWRFYLLYVRPESQDSTFSWSDLMTKNNTELLNNLGNFANRALSFLEKNYDSCVPAMTLGQEEKMLLVRINRELKQYISLLENAKLRDAIKPIFSISRLGNQLMQAAQPWVLIKSTKDEEKMRAGTVIGLCANIICQLSVMLLPYMPNLSGKLQEQLGVTSDVNHLIPEFTCRLPAGHRIGKPAPLFQKIEQSLIDELKQRFSGAQVGSAAPPGNPAATPVAEEAASDSLENLALKVAQQGDKVRQLKAAKAEKSIVTAAVAELLDLKKRLAAAEEATKQIHQAPPSAIEKPTTTSSSNDLENLTKQVAEQGDKVRALKTAKADKASIDSAVAVLLDLKKQLALAEGKDPAQANPAAASKGKKKGQQK</sequence>
<dbReference type="PROSITE" id="PS00178">
    <property type="entry name" value="AA_TRNA_LIGASE_I"/>
    <property type="match status" value="1"/>
</dbReference>
<dbReference type="EC" id="6.1.1.10" evidence="3"/>
<dbReference type="Pfam" id="PF19303">
    <property type="entry name" value="Anticodon_3"/>
    <property type="match status" value="1"/>
</dbReference>
<evidence type="ECO:0000259" key="17">
    <source>
        <dbReference type="PROSITE" id="PS51185"/>
    </source>
</evidence>
<dbReference type="InterPro" id="IPR004046">
    <property type="entry name" value="GST_C"/>
</dbReference>
<dbReference type="GO" id="GO:0005524">
    <property type="term" value="F:ATP binding"/>
    <property type="evidence" value="ECO:0007669"/>
    <property type="project" value="UniProtKB-KW"/>
</dbReference>
<dbReference type="Gene3D" id="1.10.730.10">
    <property type="entry name" value="Isoleucyl-tRNA Synthetase, Domain 1"/>
    <property type="match status" value="1"/>
</dbReference>
<dbReference type="PROSITE" id="PS00762">
    <property type="entry name" value="WHEP_TRS_1"/>
    <property type="match status" value="1"/>
</dbReference>
<evidence type="ECO:0000256" key="12">
    <source>
        <dbReference type="ARBA" id="ARBA00030904"/>
    </source>
</evidence>